<name>A0A7S4UBX4_GUITH</name>
<dbReference type="Gene3D" id="6.10.140.1350">
    <property type="match status" value="1"/>
</dbReference>
<dbReference type="EMBL" id="HBKN01045317">
    <property type="protein sequence ID" value="CAE2334794.1"/>
    <property type="molecule type" value="Transcribed_RNA"/>
</dbReference>
<feature type="region of interest" description="Disordered" evidence="1">
    <location>
        <begin position="18"/>
        <end position="57"/>
    </location>
</feature>
<evidence type="ECO:0000256" key="1">
    <source>
        <dbReference type="SAM" id="MobiDB-lite"/>
    </source>
</evidence>
<evidence type="ECO:0000313" key="2">
    <source>
        <dbReference type="EMBL" id="CAE2334794.1"/>
    </source>
</evidence>
<protein>
    <submittedName>
        <fullName evidence="2">Uncharacterized protein</fullName>
    </submittedName>
</protein>
<organism evidence="2">
    <name type="scientific">Guillardia theta</name>
    <name type="common">Cryptophyte</name>
    <name type="synonym">Cryptomonas phi</name>
    <dbReference type="NCBI Taxonomy" id="55529"/>
    <lineage>
        <taxon>Eukaryota</taxon>
        <taxon>Cryptophyceae</taxon>
        <taxon>Pyrenomonadales</taxon>
        <taxon>Geminigeraceae</taxon>
        <taxon>Guillardia</taxon>
    </lineage>
</organism>
<accession>A0A7S4UBX4</accession>
<gene>
    <name evidence="2" type="ORF">GTHE00462_LOCUS35452</name>
</gene>
<dbReference type="AlphaFoldDB" id="A0A7S4UBX4"/>
<sequence length="400" mass="43726">MSANSRRRKFGTFFTEGKMDKHDSRQVIPMEPGNSLHGIPSGREASNTNRETSLNDKAADVRRNASRLRHWLSALKASLKYDRRHLDKLQQEVDRNSRYMQTLRSNLHHHGVAHWGHGVGGRTQGSCWQYFADLASDLEESSHEMEAVMVDLEEILEGSIARPSSYPPELIEQVFWQSESFWNAMSAKVAALHSQAERSRELFMSLARTYDPHARDVFSQSEAIKVILQVSVTGLKFNQERFRDALAHKVTVKTQRLRILQVDPMDNAVIFCIEEGDQPGFPSSQVANTLRRLFAEGDVQLALEPIFAFSIQIGLEDPIIHPSASPHLEEAIGLDAHLVQSTTKPPVAAQGAAPTAAAGPFGSTSGAFGSTSGGFGGSTASTFGSSTFGASTSGGFGAST</sequence>
<proteinExistence type="predicted"/>
<reference evidence="2" key="1">
    <citation type="submission" date="2021-01" db="EMBL/GenBank/DDBJ databases">
        <authorList>
            <person name="Corre E."/>
            <person name="Pelletier E."/>
            <person name="Niang G."/>
            <person name="Scheremetjew M."/>
            <person name="Finn R."/>
            <person name="Kale V."/>
            <person name="Holt S."/>
            <person name="Cochrane G."/>
            <person name="Meng A."/>
            <person name="Brown T."/>
            <person name="Cohen L."/>
        </authorList>
    </citation>
    <scope>NUCLEOTIDE SEQUENCE</scope>
    <source>
        <strain evidence="2">CCMP 2712</strain>
    </source>
</reference>